<dbReference type="AlphaFoldDB" id="A0A9N9XYQ4"/>
<dbReference type="EMBL" id="CABFNO020001323">
    <property type="protein sequence ID" value="CAG9981292.1"/>
    <property type="molecule type" value="Genomic_DNA"/>
</dbReference>
<keyword evidence="3" id="KW-1185">Reference proteome</keyword>
<proteinExistence type="predicted"/>
<comment type="caution">
    <text evidence="2">The sequence shown here is derived from an EMBL/GenBank/DDBJ whole genome shotgun (WGS) entry which is preliminary data.</text>
</comment>
<dbReference type="Proteomes" id="UP000754883">
    <property type="component" value="Unassembled WGS sequence"/>
</dbReference>
<evidence type="ECO:0000313" key="3">
    <source>
        <dbReference type="Proteomes" id="UP000754883"/>
    </source>
</evidence>
<feature type="region of interest" description="Disordered" evidence="1">
    <location>
        <begin position="485"/>
        <end position="518"/>
    </location>
</feature>
<reference evidence="2 3" key="2">
    <citation type="submission" date="2021-10" db="EMBL/GenBank/DDBJ databases">
        <authorList>
            <person name="Piombo E."/>
        </authorList>
    </citation>
    <scope>NUCLEOTIDE SEQUENCE [LARGE SCALE GENOMIC DNA]</scope>
</reference>
<protein>
    <recommendedName>
        <fullName evidence="4">F-box domain-containing protein</fullName>
    </recommendedName>
</protein>
<evidence type="ECO:0000313" key="2">
    <source>
        <dbReference type="EMBL" id="CAG9981292.1"/>
    </source>
</evidence>
<accession>A0A9N9XYQ4</accession>
<name>A0A9N9XYQ4_9HYPO</name>
<reference evidence="3" key="1">
    <citation type="submission" date="2019-06" db="EMBL/GenBank/DDBJ databases">
        <authorList>
            <person name="Broberg M."/>
        </authorList>
    </citation>
    <scope>NUCLEOTIDE SEQUENCE [LARGE SCALE GENOMIC DNA]</scope>
</reference>
<evidence type="ECO:0008006" key="4">
    <source>
        <dbReference type="Google" id="ProtNLM"/>
    </source>
</evidence>
<sequence length="518" mass="58690">MSQAQSQGATLAWLPNELLIPIVQESVKIKVTPDSKHSKLSFSKQCDSSTAAALALTNRYFHHLATPLLYSEIEIQCHGACRDKYKEVWMTRHLNRTFLENPSLRTHCKRLDIEFGSSRETFRIGESRGTHLFKIAFDFLEWLTNIEELRIAGWPQYPHPGDNQGLAALAPTRGDYRQLLDLASEHLTSLRHLELVTHSGVTLDLPVLHAALVGLNISACLRTLDISGMSPFGSRRDWELLKTRAGTAPFTELKLRHFDAGPLALEALVMWPAKLTSFQFAMPWIRRFVPSTWTYNLGVLQSILSHQKDSLTFMKIDQIPDPDPGLENFNMAKFRSLKVLWLARDLTGADPEFVANLLAPNLDVFHWNPMPEDEDERNGLNAFEKPEEDWLRAFAAAAIASNSTLRHINIRFSPKEYIQLEEDKWDLEYPWDRMDRIASEIQPHGIRLSYSPINVSRERFNALARIQVRVPKHLNSSWQLKELHLSDGYSSPPSPGDPPSAGGPGEAPSNSVRSSIYS</sequence>
<gene>
    <name evidence="2" type="ORF">CBYS24578_00008286</name>
</gene>
<organism evidence="2 3">
    <name type="scientific">Clonostachys byssicola</name>
    <dbReference type="NCBI Taxonomy" id="160290"/>
    <lineage>
        <taxon>Eukaryota</taxon>
        <taxon>Fungi</taxon>
        <taxon>Dikarya</taxon>
        <taxon>Ascomycota</taxon>
        <taxon>Pezizomycotina</taxon>
        <taxon>Sordariomycetes</taxon>
        <taxon>Hypocreomycetidae</taxon>
        <taxon>Hypocreales</taxon>
        <taxon>Bionectriaceae</taxon>
        <taxon>Clonostachys</taxon>
    </lineage>
</organism>
<dbReference type="OrthoDB" id="5139510at2759"/>
<evidence type="ECO:0000256" key="1">
    <source>
        <dbReference type="SAM" id="MobiDB-lite"/>
    </source>
</evidence>